<evidence type="ECO:0000313" key="3">
    <source>
        <dbReference type="EMBL" id="MTD53934.1"/>
    </source>
</evidence>
<dbReference type="Proteomes" id="UP000440096">
    <property type="component" value="Unassembled WGS sequence"/>
</dbReference>
<dbReference type="Gene3D" id="3.20.20.30">
    <property type="entry name" value="Luciferase-like domain"/>
    <property type="match status" value="1"/>
</dbReference>
<dbReference type="GO" id="GO:0016705">
    <property type="term" value="F:oxidoreductase activity, acting on paired donors, with incorporation or reduction of molecular oxygen"/>
    <property type="evidence" value="ECO:0007669"/>
    <property type="project" value="InterPro"/>
</dbReference>
<dbReference type="AlphaFoldDB" id="A0A6N7Z2D1"/>
<dbReference type="PANTHER" id="PTHR43244">
    <property type="match status" value="1"/>
</dbReference>
<dbReference type="EC" id="1.-.-.-" evidence="3"/>
<dbReference type="NCBIfam" id="TIGR03841">
    <property type="entry name" value="F420_Rv3093c"/>
    <property type="match status" value="1"/>
</dbReference>
<dbReference type="Pfam" id="PF00296">
    <property type="entry name" value="Bac_luciferase"/>
    <property type="match status" value="1"/>
</dbReference>
<dbReference type="InterPro" id="IPR022526">
    <property type="entry name" value="F420_Rv3093c"/>
</dbReference>
<evidence type="ECO:0000259" key="2">
    <source>
        <dbReference type="Pfam" id="PF00296"/>
    </source>
</evidence>
<evidence type="ECO:0000313" key="4">
    <source>
        <dbReference type="Proteomes" id="UP000440096"/>
    </source>
</evidence>
<sequence>MNRWGLTIPLTGVPLTAHRELIERLPDLGYTDLWTAETAGTDAFSPLLLASQWAPRLRLGTAIVPVYTRGPGLLAMSAATLAEAAPDRFVLGIGTSSPVIVSNWNAAEFTEPYGRTRDTLRFLRSALAGEKITEEYPTFSVRRFQLERVPPRPPRIMLAALRPGMLRLAAKEADGAITNWLAPSDVPRVRAEIGPEVELVARIFVCPTEDVEAARAIGRMLISSYLTVPVYAAFHEWLGRGEALAKMHELWAAGDRKGANAAIPDEVVDELLVHGSAEACRERLQSYVDNGLTTPVIALIGHGEDPVSQVAALAPR</sequence>
<dbReference type="InterPro" id="IPR050564">
    <property type="entry name" value="F420-G6PD/mer"/>
</dbReference>
<dbReference type="EMBL" id="WMBA01000008">
    <property type="protein sequence ID" value="MTD53934.1"/>
    <property type="molecule type" value="Genomic_DNA"/>
</dbReference>
<name>A0A6N7Z2D1_9PSEU</name>
<dbReference type="SUPFAM" id="SSF51679">
    <property type="entry name" value="Bacterial luciferase-like"/>
    <property type="match status" value="1"/>
</dbReference>
<gene>
    <name evidence="3" type="ORF">GKO32_08070</name>
</gene>
<dbReference type="InterPro" id="IPR011251">
    <property type="entry name" value="Luciferase-like_dom"/>
</dbReference>
<dbReference type="PANTHER" id="PTHR43244:SF1">
    <property type="entry name" value="5,10-METHYLENETETRAHYDROMETHANOPTERIN REDUCTASE"/>
    <property type="match status" value="1"/>
</dbReference>
<comment type="caution">
    <text evidence="3">The sequence shown here is derived from an EMBL/GenBank/DDBJ whole genome shotgun (WGS) entry which is preliminary data.</text>
</comment>
<organism evidence="3 4">
    <name type="scientific">Amycolatopsis pithecellobii</name>
    <dbReference type="NCBI Taxonomy" id="664692"/>
    <lineage>
        <taxon>Bacteria</taxon>
        <taxon>Bacillati</taxon>
        <taxon>Actinomycetota</taxon>
        <taxon>Actinomycetes</taxon>
        <taxon>Pseudonocardiales</taxon>
        <taxon>Pseudonocardiaceae</taxon>
        <taxon>Amycolatopsis</taxon>
    </lineage>
</organism>
<protein>
    <submittedName>
        <fullName evidence="3">LLM class F420-dependent oxidoreductase</fullName>
        <ecNumber evidence="3">1.-.-.-</ecNumber>
    </submittedName>
</protein>
<accession>A0A6N7Z2D1</accession>
<dbReference type="InterPro" id="IPR036661">
    <property type="entry name" value="Luciferase-like_sf"/>
</dbReference>
<keyword evidence="4" id="KW-1185">Reference proteome</keyword>
<proteinExistence type="predicted"/>
<dbReference type="RefSeq" id="WP_312867643.1">
    <property type="nucleotide sequence ID" value="NZ_WMBA01000008.1"/>
</dbReference>
<reference evidence="3 4" key="1">
    <citation type="submission" date="2019-11" db="EMBL/GenBank/DDBJ databases">
        <title>Draft genome of Amycolatopsis RM579.</title>
        <authorList>
            <person name="Duangmal K."/>
            <person name="Mingma R."/>
        </authorList>
    </citation>
    <scope>NUCLEOTIDE SEQUENCE [LARGE SCALE GENOMIC DNA]</scope>
    <source>
        <strain evidence="3 4">RM579</strain>
    </source>
</reference>
<feature type="domain" description="Luciferase-like" evidence="2">
    <location>
        <begin position="11"/>
        <end position="293"/>
    </location>
</feature>
<evidence type="ECO:0000256" key="1">
    <source>
        <dbReference type="ARBA" id="ARBA00023002"/>
    </source>
</evidence>
<keyword evidence="1 3" id="KW-0560">Oxidoreductase</keyword>
<dbReference type="CDD" id="cd01097">
    <property type="entry name" value="Tetrahydromethanopterin_reductase"/>
    <property type="match status" value="1"/>
</dbReference>